<sequence length="245" mass="26990">MKRFLHIATVSVALSAIAATLPTIPTPVRAQSQPILLSQSLNFQPPDVTAPANRQGGTHRGNGKCPAGLSITPLVPISNIGLTLTDSPTFFVYVPQTEAQIEFTLLTEKEDELVYEKSFKVDKPGIVGVKVPPGDKEKSVQAGKRYVWSFSMICDTQDRSADLVVKGWVERVEKEVNVQNSLKKTDPMTRVNFYAENGIWYETLTTLAELRRQKPGDSVLTAEWNKLLHSQGLDSVATQPLVESL</sequence>
<reference evidence="3 4" key="1">
    <citation type="journal article" date="2020" name="Harmful Algae">
        <title>Molecular and morphological characterization of a novel dihydroanatoxin-a producing Microcoleus species (cyanobacteria) from the Russian River, California, USA.</title>
        <authorList>
            <person name="Conklin K.Y."/>
            <person name="Stancheva R."/>
            <person name="Otten T.G."/>
            <person name="Fadness R."/>
            <person name="Boyer G.L."/>
            <person name="Read B."/>
            <person name="Zhang X."/>
            <person name="Sheath R.G."/>
        </authorList>
    </citation>
    <scope>NUCLEOTIDE SEQUENCE [LARGE SCALE GENOMIC DNA]</scope>
    <source>
        <strain evidence="3 4">PTRS2</strain>
    </source>
</reference>
<comment type="caution">
    <text evidence="3">The sequence shown here is derived from an EMBL/GenBank/DDBJ whole genome shotgun (WGS) entry which is preliminary data.</text>
</comment>
<accession>A0ABU8YIA1</accession>
<feature type="chain" id="PRO_5046081218" evidence="2">
    <location>
        <begin position="19"/>
        <end position="245"/>
    </location>
</feature>
<feature type="region of interest" description="Disordered" evidence="1">
    <location>
        <begin position="46"/>
        <end position="65"/>
    </location>
</feature>
<protein>
    <submittedName>
        <fullName evidence="3">DUF928 domain-containing protein</fullName>
    </submittedName>
</protein>
<proteinExistence type="predicted"/>
<keyword evidence="4" id="KW-1185">Reference proteome</keyword>
<evidence type="ECO:0000313" key="3">
    <source>
        <dbReference type="EMBL" id="MEK0184098.1"/>
    </source>
</evidence>
<gene>
    <name evidence="3" type="ORF">WMG39_04455</name>
</gene>
<evidence type="ECO:0000256" key="2">
    <source>
        <dbReference type="SAM" id="SignalP"/>
    </source>
</evidence>
<keyword evidence="2" id="KW-0732">Signal</keyword>
<name>A0ABU8YIA1_9CYAN</name>
<dbReference type="RefSeq" id="WP_340517564.1">
    <property type="nucleotide sequence ID" value="NZ_JBBLXS010000033.1"/>
</dbReference>
<evidence type="ECO:0000256" key="1">
    <source>
        <dbReference type="SAM" id="MobiDB-lite"/>
    </source>
</evidence>
<organism evidence="3 4">
    <name type="scientific">Microcoleus anatoxicus PTRS2</name>
    <dbReference type="NCBI Taxonomy" id="2705321"/>
    <lineage>
        <taxon>Bacteria</taxon>
        <taxon>Bacillati</taxon>
        <taxon>Cyanobacteriota</taxon>
        <taxon>Cyanophyceae</taxon>
        <taxon>Oscillatoriophycideae</taxon>
        <taxon>Oscillatoriales</taxon>
        <taxon>Microcoleaceae</taxon>
        <taxon>Microcoleus</taxon>
        <taxon>Microcoleus anatoxicus</taxon>
    </lineage>
</organism>
<dbReference type="InterPro" id="IPR010328">
    <property type="entry name" value="DUF928"/>
</dbReference>
<feature type="signal peptide" evidence="2">
    <location>
        <begin position="1"/>
        <end position="18"/>
    </location>
</feature>
<dbReference type="EMBL" id="JBBLXS010000033">
    <property type="protein sequence ID" value="MEK0184098.1"/>
    <property type="molecule type" value="Genomic_DNA"/>
</dbReference>
<dbReference type="Pfam" id="PF06051">
    <property type="entry name" value="DUF928"/>
    <property type="match status" value="1"/>
</dbReference>
<evidence type="ECO:0000313" key="4">
    <source>
        <dbReference type="Proteomes" id="UP001384579"/>
    </source>
</evidence>
<dbReference type="Proteomes" id="UP001384579">
    <property type="component" value="Unassembled WGS sequence"/>
</dbReference>